<protein>
    <submittedName>
        <fullName evidence="2">413_t:CDS:1</fullName>
    </submittedName>
</protein>
<comment type="caution">
    <text evidence="2">The sequence shown here is derived from an EMBL/GenBank/DDBJ whole genome shotgun (WGS) entry which is preliminary data.</text>
</comment>
<accession>A0A9N9J4B8</accession>
<feature type="region of interest" description="Disordered" evidence="1">
    <location>
        <begin position="156"/>
        <end position="188"/>
    </location>
</feature>
<name>A0A9N9J4B8_9GLOM</name>
<dbReference type="Proteomes" id="UP000789759">
    <property type="component" value="Unassembled WGS sequence"/>
</dbReference>
<evidence type="ECO:0000313" key="3">
    <source>
        <dbReference type="Proteomes" id="UP000789759"/>
    </source>
</evidence>
<evidence type="ECO:0000313" key="2">
    <source>
        <dbReference type="EMBL" id="CAG8762045.1"/>
    </source>
</evidence>
<dbReference type="EMBL" id="CAJVQA010020108">
    <property type="protein sequence ID" value="CAG8762045.1"/>
    <property type="molecule type" value="Genomic_DNA"/>
</dbReference>
<organism evidence="2 3">
    <name type="scientific">Cetraspora pellucida</name>
    <dbReference type="NCBI Taxonomy" id="1433469"/>
    <lineage>
        <taxon>Eukaryota</taxon>
        <taxon>Fungi</taxon>
        <taxon>Fungi incertae sedis</taxon>
        <taxon>Mucoromycota</taxon>
        <taxon>Glomeromycotina</taxon>
        <taxon>Glomeromycetes</taxon>
        <taxon>Diversisporales</taxon>
        <taxon>Gigasporaceae</taxon>
        <taxon>Cetraspora</taxon>
    </lineage>
</organism>
<sequence>DLMIILEPIYHATVMLSSSVFPTQGDLCIIFYSLLRHLAKYTNLELITQSAVANAIKIKLALYWCYINRMSIISDLFDLYTKLETYELEDREIAISTLYQIFKIYKPDENNLLLLPTKIITNKSARSFFCRLITNCITYTDPNEIVKYLEEPNTELKSLQQDNKNNEADKVNKNNETDKVNKNNKANK</sequence>
<dbReference type="AlphaFoldDB" id="A0A9N9J4B8"/>
<feature type="non-terminal residue" evidence="2">
    <location>
        <position position="188"/>
    </location>
</feature>
<evidence type="ECO:0000256" key="1">
    <source>
        <dbReference type="SAM" id="MobiDB-lite"/>
    </source>
</evidence>
<feature type="compositionally biased region" description="Basic and acidic residues" evidence="1">
    <location>
        <begin position="164"/>
        <end position="181"/>
    </location>
</feature>
<proteinExistence type="predicted"/>
<keyword evidence="3" id="KW-1185">Reference proteome</keyword>
<feature type="non-terminal residue" evidence="2">
    <location>
        <position position="1"/>
    </location>
</feature>
<gene>
    <name evidence="2" type="ORF">CPELLU_LOCUS15365</name>
</gene>
<reference evidence="2" key="1">
    <citation type="submission" date="2021-06" db="EMBL/GenBank/DDBJ databases">
        <authorList>
            <person name="Kallberg Y."/>
            <person name="Tangrot J."/>
            <person name="Rosling A."/>
        </authorList>
    </citation>
    <scope>NUCLEOTIDE SEQUENCE</scope>
    <source>
        <strain evidence="2">FL966</strain>
    </source>
</reference>